<gene>
    <name evidence="1" type="ORF">S06H3_29113</name>
</gene>
<dbReference type="AlphaFoldDB" id="X1PN65"/>
<name>X1PN65_9ZZZZ</name>
<protein>
    <submittedName>
        <fullName evidence="1">Uncharacterized protein</fullName>
    </submittedName>
</protein>
<organism evidence="1">
    <name type="scientific">marine sediment metagenome</name>
    <dbReference type="NCBI Taxonomy" id="412755"/>
    <lineage>
        <taxon>unclassified sequences</taxon>
        <taxon>metagenomes</taxon>
        <taxon>ecological metagenomes</taxon>
    </lineage>
</organism>
<evidence type="ECO:0000313" key="1">
    <source>
        <dbReference type="EMBL" id="GAI32324.1"/>
    </source>
</evidence>
<comment type="caution">
    <text evidence="1">The sequence shown here is derived from an EMBL/GenBank/DDBJ whole genome shotgun (WGS) entry which is preliminary data.</text>
</comment>
<sequence length="129" mass="14596">DISSEPDGRLKLKWHKKESANGLFPGDDELLHDRPFPAGVTYTQTFQALASVNVSGNYPNEVFVKVKDWNLYGDRSLGKLEMVYSWPTGEVVVPAYDILTETEYAILRTNAAITVSGITIKSWHWKKHK</sequence>
<reference evidence="1" key="1">
    <citation type="journal article" date="2014" name="Front. Microbiol.">
        <title>High frequency of phylogenetically diverse reductive dehalogenase-homologous genes in deep subseafloor sedimentary metagenomes.</title>
        <authorList>
            <person name="Kawai M."/>
            <person name="Futagami T."/>
            <person name="Toyoda A."/>
            <person name="Takaki Y."/>
            <person name="Nishi S."/>
            <person name="Hori S."/>
            <person name="Arai W."/>
            <person name="Tsubouchi T."/>
            <person name="Morono Y."/>
            <person name="Uchiyama I."/>
            <person name="Ito T."/>
            <person name="Fujiyama A."/>
            <person name="Inagaki F."/>
            <person name="Takami H."/>
        </authorList>
    </citation>
    <scope>NUCLEOTIDE SEQUENCE</scope>
    <source>
        <strain evidence="1">Expedition CK06-06</strain>
    </source>
</reference>
<feature type="non-terminal residue" evidence="1">
    <location>
        <position position="1"/>
    </location>
</feature>
<accession>X1PN65</accession>
<proteinExistence type="predicted"/>
<dbReference type="EMBL" id="BARV01017042">
    <property type="protein sequence ID" value="GAI32324.1"/>
    <property type="molecule type" value="Genomic_DNA"/>
</dbReference>